<gene>
    <name evidence="1" type="ORF">E7272_03485</name>
</gene>
<dbReference type="InterPro" id="IPR010982">
    <property type="entry name" value="Lambda_DNA-bd_dom_sf"/>
</dbReference>
<name>A0A927YKT3_9FIRM</name>
<reference evidence="1" key="1">
    <citation type="submission" date="2019-04" db="EMBL/GenBank/DDBJ databases">
        <title>Evolution of Biomass-Degrading Anaerobic Consortia Revealed by Metagenomics.</title>
        <authorList>
            <person name="Peng X."/>
        </authorList>
    </citation>
    <scope>NUCLEOTIDE SEQUENCE</scope>
    <source>
        <strain evidence="1">SIG311</strain>
    </source>
</reference>
<dbReference type="EMBL" id="SVER01000007">
    <property type="protein sequence ID" value="MBE5918885.1"/>
    <property type="molecule type" value="Genomic_DNA"/>
</dbReference>
<sequence length="88" mass="10710">MEYELEEFFKPNNDLNSKDGIARAFRLLRYATGMNRKELSDYLHIPYNTMRDWEQGQRSMPPYVFELIFYRLLYEKKFINNRVGGRFG</sequence>
<evidence type="ECO:0000313" key="1">
    <source>
        <dbReference type="EMBL" id="MBE5918885.1"/>
    </source>
</evidence>
<organism evidence="1 2">
    <name type="scientific">Pseudobutyrivibrio ruminis</name>
    <dbReference type="NCBI Taxonomy" id="46206"/>
    <lineage>
        <taxon>Bacteria</taxon>
        <taxon>Bacillati</taxon>
        <taxon>Bacillota</taxon>
        <taxon>Clostridia</taxon>
        <taxon>Lachnospirales</taxon>
        <taxon>Lachnospiraceae</taxon>
        <taxon>Pseudobutyrivibrio</taxon>
    </lineage>
</organism>
<evidence type="ECO:0000313" key="2">
    <source>
        <dbReference type="Proteomes" id="UP000766246"/>
    </source>
</evidence>
<protein>
    <submittedName>
        <fullName evidence="1">XRE family transcriptional regulator</fullName>
    </submittedName>
</protein>
<dbReference type="SUPFAM" id="SSF47413">
    <property type="entry name" value="lambda repressor-like DNA-binding domains"/>
    <property type="match status" value="1"/>
</dbReference>
<dbReference type="CDD" id="cd00093">
    <property type="entry name" value="HTH_XRE"/>
    <property type="match status" value="1"/>
</dbReference>
<comment type="caution">
    <text evidence="1">The sequence shown here is derived from an EMBL/GenBank/DDBJ whole genome shotgun (WGS) entry which is preliminary data.</text>
</comment>
<dbReference type="AlphaFoldDB" id="A0A927YKT3"/>
<proteinExistence type="predicted"/>
<dbReference type="Proteomes" id="UP000766246">
    <property type="component" value="Unassembled WGS sequence"/>
</dbReference>
<dbReference type="Gene3D" id="1.10.260.40">
    <property type="entry name" value="lambda repressor-like DNA-binding domains"/>
    <property type="match status" value="1"/>
</dbReference>
<accession>A0A927YKT3</accession>
<dbReference type="InterPro" id="IPR001387">
    <property type="entry name" value="Cro/C1-type_HTH"/>
</dbReference>
<dbReference type="GO" id="GO:0003677">
    <property type="term" value="F:DNA binding"/>
    <property type="evidence" value="ECO:0007669"/>
    <property type="project" value="InterPro"/>
</dbReference>